<dbReference type="Proteomes" id="UP000244005">
    <property type="component" value="Unassembled WGS sequence"/>
</dbReference>
<accession>A0A2R6XWI3</accession>
<evidence type="ECO:0000313" key="1">
    <source>
        <dbReference type="EMBL" id="PTQ50442.1"/>
    </source>
</evidence>
<dbReference type="Gramene" id="Mp1g20770.1">
    <property type="protein sequence ID" value="Mp1g20770.1.cds"/>
    <property type="gene ID" value="Mp1g20770"/>
</dbReference>
<organism evidence="1 2">
    <name type="scientific">Marchantia polymorpha</name>
    <name type="common">Common liverwort</name>
    <name type="synonym">Marchantia aquatica</name>
    <dbReference type="NCBI Taxonomy" id="3197"/>
    <lineage>
        <taxon>Eukaryota</taxon>
        <taxon>Viridiplantae</taxon>
        <taxon>Streptophyta</taxon>
        <taxon>Embryophyta</taxon>
        <taxon>Marchantiophyta</taxon>
        <taxon>Marchantiopsida</taxon>
        <taxon>Marchantiidae</taxon>
        <taxon>Marchantiales</taxon>
        <taxon>Marchantiaceae</taxon>
        <taxon>Marchantia</taxon>
    </lineage>
</organism>
<dbReference type="EMBL" id="KZ772673">
    <property type="protein sequence ID" value="PTQ50442.1"/>
    <property type="molecule type" value="Genomic_DNA"/>
</dbReference>
<sequence length="79" mass="9020">MRIKFAELSVVPAESVKLQGLLRKKCGTPFGQPCFRVEEEVHQGNPVGEVTERFESEKIVRKMGWIMGQPQERAKTFLT</sequence>
<dbReference type="AlphaFoldDB" id="A0A2R6XWI3"/>
<keyword evidence="2" id="KW-1185">Reference proteome</keyword>
<reference evidence="2" key="1">
    <citation type="journal article" date="2017" name="Cell">
        <title>Insights into land plant evolution garnered from the Marchantia polymorpha genome.</title>
        <authorList>
            <person name="Bowman J.L."/>
            <person name="Kohchi T."/>
            <person name="Yamato K.T."/>
            <person name="Jenkins J."/>
            <person name="Shu S."/>
            <person name="Ishizaki K."/>
            <person name="Yamaoka S."/>
            <person name="Nishihama R."/>
            <person name="Nakamura Y."/>
            <person name="Berger F."/>
            <person name="Adam C."/>
            <person name="Aki S.S."/>
            <person name="Althoff F."/>
            <person name="Araki T."/>
            <person name="Arteaga-Vazquez M.A."/>
            <person name="Balasubrmanian S."/>
            <person name="Barry K."/>
            <person name="Bauer D."/>
            <person name="Boehm C.R."/>
            <person name="Briginshaw L."/>
            <person name="Caballero-Perez J."/>
            <person name="Catarino B."/>
            <person name="Chen F."/>
            <person name="Chiyoda S."/>
            <person name="Chovatia M."/>
            <person name="Davies K.M."/>
            <person name="Delmans M."/>
            <person name="Demura T."/>
            <person name="Dierschke T."/>
            <person name="Dolan L."/>
            <person name="Dorantes-Acosta A.E."/>
            <person name="Eklund D.M."/>
            <person name="Florent S.N."/>
            <person name="Flores-Sandoval E."/>
            <person name="Fujiyama A."/>
            <person name="Fukuzawa H."/>
            <person name="Galik B."/>
            <person name="Grimanelli D."/>
            <person name="Grimwood J."/>
            <person name="Grossniklaus U."/>
            <person name="Hamada T."/>
            <person name="Haseloff J."/>
            <person name="Hetherington A.J."/>
            <person name="Higo A."/>
            <person name="Hirakawa Y."/>
            <person name="Hundley H.N."/>
            <person name="Ikeda Y."/>
            <person name="Inoue K."/>
            <person name="Inoue S.I."/>
            <person name="Ishida S."/>
            <person name="Jia Q."/>
            <person name="Kakita M."/>
            <person name="Kanazawa T."/>
            <person name="Kawai Y."/>
            <person name="Kawashima T."/>
            <person name="Kennedy M."/>
            <person name="Kinose K."/>
            <person name="Kinoshita T."/>
            <person name="Kohara Y."/>
            <person name="Koide E."/>
            <person name="Komatsu K."/>
            <person name="Kopischke S."/>
            <person name="Kubo M."/>
            <person name="Kyozuka J."/>
            <person name="Lagercrantz U."/>
            <person name="Lin S.S."/>
            <person name="Lindquist E."/>
            <person name="Lipzen A.M."/>
            <person name="Lu C.W."/>
            <person name="De Luna E."/>
            <person name="Martienssen R.A."/>
            <person name="Minamino N."/>
            <person name="Mizutani M."/>
            <person name="Mizutani M."/>
            <person name="Mochizuki N."/>
            <person name="Monte I."/>
            <person name="Mosher R."/>
            <person name="Nagasaki H."/>
            <person name="Nakagami H."/>
            <person name="Naramoto S."/>
            <person name="Nishitani K."/>
            <person name="Ohtani M."/>
            <person name="Okamoto T."/>
            <person name="Okumura M."/>
            <person name="Phillips J."/>
            <person name="Pollak B."/>
            <person name="Reinders A."/>
            <person name="Rovekamp M."/>
            <person name="Sano R."/>
            <person name="Sawa S."/>
            <person name="Schmid M.W."/>
            <person name="Shirakawa M."/>
            <person name="Solano R."/>
            <person name="Spunde A."/>
            <person name="Suetsugu N."/>
            <person name="Sugano S."/>
            <person name="Sugiyama A."/>
            <person name="Sun R."/>
            <person name="Suzuki Y."/>
            <person name="Takenaka M."/>
            <person name="Takezawa D."/>
            <person name="Tomogane H."/>
            <person name="Tsuzuki M."/>
            <person name="Ueda T."/>
            <person name="Umeda M."/>
            <person name="Ward J.M."/>
            <person name="Watanabe Y."/>
            <person name="Yazaki K."/>
            <person name="Yokoyama R."/>
            <person name="Yoshitake Y."/>
            <person name="Yotsui I."/>
            <person name="Zachgo S."/>
            <person name="Schmutz J."/>
        </authorList>
    </citation>
    <scope>NUCLEOTIDE SEQUENCE [LARGE SCALE GENOMIC DNA]</scope>
    <source>
        <strain evidence="2">Tak-1</strain>
    </source>
</reference>
<gene>
    <name evidence="1" type="ORF">MARPO_0001s0412</name>
</gene>
<evidence type="ECO:0000313" key="2">
    <source>
        <dbReference type="Proteomes" id="UP000244005"/>
    </source>
</evidence>
<protein>
    <submittedName>
        <fullName evidence="1">Uncharacterized protein</fullName>
    </submittedName>
</protein>
<proteinExistence type="predicted"/>
<name>A0A2R6XWI3_MARPO</name>